<evidence type="ECO:0000256" key="8">
    <source>
        <dbReference type="ARBA" id="ARBA00023033"/>
    </source>
</evidence>
<dbReference type="GO" id="GO:0016020">
    <property type="term" value="C:membrane"/>
    <property type="evidence" value="ECO:0007669"/>
    <property type="project" value="UniProtKB-SubCell"/>
</dbReference>
<dbReference type="PRINTS" id="PR00463">
    <property type="entry name" value="EP450I"/>
</dbReference>
<keyword evidence="4 10" id="KW-0349">Heme</keyword>
<dbReference type="PROSITE" id="PS00086">
    <property type="entry name" value="CYTOCHROME_P450"/>
    <property type="match status" value="1"/>
</dbReference>
<dbReference type="FunFam" id="1.10.630.10:FF:000019">
    <property type="entry name" value="Cytochrome P450 family protein"/>
    <property type="match status" value="1"/>
</dbReference>
<dbReference type="InterPro" id="IPR036396">
    <property type="entry name" value="Cyt_P450_sf"/>
</dbReference>
<keyword evidence="12" id="KW-0732">Signal</keyword>
<evidence type="ECO:0000256" key="9">
    <source>
        <dbReference type="ARBA" id="ARBA00023136"/>
    </source>
</evidence>
<dbReference type="InterPro" id="IPR002401">
    <property type="entry name" value="Cyt_P450_E_grp-I"/>
</dbReference>
<name>A0A2N9FU81_FAGSY</name>
<evidence type="ECO:0000256" key="10">
    <source>
        <dbReference type="PIRSR" id="PIRSR602401-1"/>
    </source>
</evidence>
<evidence type="ECO:0000256" key="12">
    <source>
        <dbReference type="SAM" id="SignalP"/>
    </source>
</evidence>
<evidence type="ECO:0000256" key="2">
    <source>
        <dbReference type="ARBA" id="ARBA00004370"/>
    </source>
</evidence>
<evidence type="ECO:0000256" key="4">
    <source>
        <dbReference type="ARBA" id="ARBA00022617"/>
    </source>
</evidence>
<dbReference type="GO" id="GO:0016705">
    <property type="term" value="F:oxidoreductase activity, acting on paired donors, with incorporation or reduction of molecular oxygen"/>
    <property type="evidence" value="ECO:0007669"/>
    <property type="project" value="InterPro"/>
</dbReference>
<dbReference type="PANTHER" id="PTHR47943:SF8">
    <property type="entry name" value="CYTOCHROME P450"/>
    <property type="match status" value="1"/>
</dbReference>
<dbReference type="SUPFAM" id="SSF48264">
    <property type="entry name" value="Cytochrome P450"/>
    <property type="match status" value="1"/>
</dbReference>
<evidence type="ECO:0008006" key="14">
    <source>
        <dbReference type="Google" id="ProtNLM"/>
    </source>
</evidence>
<dbReference type="InterPro" id="IPR017972">
    <property type="entry name" value="Cyt_P450_CS"/>
</dbReference>
<dbReference type="Gene3D" id="1.10.630.10">
    <property type="entry name" value="Cytochrome P450"/>
    <property type="match status" value="1"/>
</dbReference>
<evidence type="ECO:0000256" key="6">
    <source>
        <dbReference type="ARBA" id="ARBA00023002"/>
    </source>
</evidence>
<keyword evidence="9" id="KW-0472">Membrane</keyword>
<dbReference type="EMBL" id="OIVN01001148">
    <property type="protein sequence ID" value="SPC90471.1"/>
    <property type="molecule type" value="Genomic_DNA"/>
</dbReference>
<comment type="cofactor">
    <cofactor evidence="1 10">
        <name>heme</name>
        <dbReference type="ChEBI" id="CHEBI:30413"/>
    </cofactor>
</comment>
<dbReference type="GO" id="GO:0020037">
    <property type="term" value="F:heme binding"/>
    <property type="evidence" value="ECO:0007669"/>
    <property type="project" value="InterPro"/>
</dbReference>
<comment type="subcellular location">
    <subcellularLocation>
        <location evidence="2">Membrane</location>
    </subcellularLocation>
</comment>
<gene>
    <name evidence="13" type="ORF">FSB_LOCUS18353</name>
</gene>
<evidence type="ECO:0000256" key="7">
    <source>
        <dbReference type="ARBA" id="ARBA00023004"/>
    </source>
</evidence>
<evidence type="ECO:0000256" key="5">
    <source>
        <dbReference type="ARBA" id="ARBA00022723"/>
    </source>
</evidence>
<accession>A0A2N9FU81</accession>
<keyword evidence="8 11" id="KW-0503">Monooxygenase</keyword>
<feature type="signal peptide" evidence="12">
    <location>
        <begin position="1"/>
        <end position="16"/>
    </location>
</feature>
<evidence type="ECO:0000256" key="3">
    <source>
        <dbReference type="ARBA" id="ARBA00010617"/>
    </source>
</evidence>
<dbReference type="AlphaFoldDB" id="A0A2N9FU81"/>
<evidence type="ECO:0000256" key="1">
    <source>
        <dbReference type="ARBA" id="ARBA00001971"/>
    </source>
</evidence>
<proteinExistence type="inferred from homology"/>
<protein>
    <recommendedName>
        <fullName evidence="14">Cytochrome P450</fullName>
    </recommendedName>
</protein>
<dbReference type="PANTHER" id="PTHR47943">
    <property type="entry name" value="CYTOCHROME P450 93A3-LIKE"/>
    <property type="match status" value="1"/>
</dbReference>
<keyword evidence="7 10" id="KW-0408">Iron</keyword>
<evidence type="ECO:0000313" key="13">
    <source>
        <dbReference type="EMBL" id="SPC90471.1"/>
    </source>
</evidence>
<dbReference type="InterPro" id="IPR001128">
    <property type="entry name" value="Cyt_P450"/>
</dbReference>
<dbReference type="GO" id="GO:0005506">
    <property type="term" value="F:iron ion binding"/>
    <property type="evidence" value="ECO:0007669"/>
    <property type="project" value="InterPro"/>
</dbReference>
<feature type="binding site" description="axial binding residue" evidence="10">
    <location>
        <position position="428"/>
    </location>
    <ligand>
        <name>heme</name>
        <dbReference type="ChEBI" id="CHEBI:30413"/>
    </ligand>
    <ligandPart>
        <name>Fe</name>
        <dbReference type="ChEBI" id="CHEBI:18248"/>
    </ligandPart>
</feature>
<organism evidence="13">
    <name type="scientific">Fagus sylvatica</name>
    <name type="common">Beechnut</name>
    <dbReference type="NCBI Taxonomy" id="28930"/>
    <lineage>
        <taxon>Eukaryota</taxon>
        <taxon>Viridiplantae</taxon>
        <taxon>Streptophyta</taxon>
        <taxon>Embryophyta</taxon>
        <taxon>Tracheophyta</taxon>
        <taxon>Spermatophyta</taxon>
        <taxon>Magnoliopsida</taxon>
        <taxon>eudicotyledons</taxon>
        <taxon>Gunneridae</taxon>
        <taxon>Pentapetalae</taxon>
        <taxon>rosids</taxon>
        <taxon>fabids</taxon>
        <taxon>Fagales</taxon>
        <taxon>Fagaceae</taxon>
        <taxon>Fagus</taxon>
    </lineage>
</organism>
<reference evidence="13" key="1">
    <citation type="submission" date="2018-02" db="EMBL/GenBank/DDBJ databases">
        <authorList>
            <person name="Cohen D.B."/>
            <person name="Kent A.D."/>
        </authorList>
    </citation>
    <scope>NUCLEOTIDE SEQUENCE</scope>
</reference>
<sequence>MLLVFLSTFLINFVYKLNKTRPKLPPSPPTIPVIGHLHLLWPSFHKSLQNLSTQYGQIFSLRLGFTRCIVVSSASVATEVFKTHDLAFAEHPELGFSDEIPYGNSGFFSAPYGDYWRFIKKLSMTELLSTGQLEKSRAIREKELSRFLHNVFESAKRKEVVDLGQELMKLTNNMLCRMALSTSCSEKGDEFERIREMVKESFEVGSKLFFGNVLGPFAILAFWMFGKEVISLHERFDELLERILKEHEDQSGKKETEDLMDILLKVYQDEKAEIKMTRINIKAVLMDFFVGSTGTSSEVIMWTLAEIINHPCVFNKVREEIKSVVGDTRLVEESDIVSLPYLQAVVKETLRLYPPLPVTTRKCRQNCKIAGFEIPQEIMVAVNLYGIMRDPDLFHNPNEFEPDRFLVSYRKQDETFSFLPFGAGRRACPGSKLGLSMAHIAIAAMVQCFDWKVVGDNGDEALKVNTQVTNGAFIHMAHPLKCLPVVHFNPFACVM</sequence>
<comment type="similarity">
    <text evidence="3 11">Belongs to the cytochrome P450 family.</text>
</comment>
<keyword evidence="5 10" id="KW-0479">Metal-binding</keyword>
<dbReference type="GO" id="GO:0004497">
    <property type="term" value="F:monooxygenase activity"/>
    <property type="evidence" value="ECO:0007669"/>
    <property type="project" value="UniProtKB-KW"/>
</dbReference>
<dbReference type="PRINTS" id="PR00385">
    <property type="entry name" value="P450"/>
</dbReference>
<feature type="chain" id="PRO_5015009680" description="Cytochrome P450" evidence="12">
    <location>
        <begin position="17"/>
        <end position="495"/>
    </location>
</feature>
<evidence type="ECO:0000256" key="11">
    <source>
        <dbReference type="RuleBase" id="RU000461"/>
    </source>
</evidence>
<dbReference type="Pfam" id="PF00067">
    <property type="entry name" value="p450"/>
    <property type="match status" value="1"/>
</dbReference>
<keyword evidence="6 11" id="KW-0560">Oxidoreductase</keyword>